<evidence type="ECO:0000313" key="3">
    <source>
        <dbReference type="EMBL" id="ALC81435.1"/>
    </source>
</evidence>
<dbReference type="OrthoDB" id="1951449at2"/>
<evidence type="ECO:0008006" key="5">
    <source>
        <dbReference type="Google" id="ProtNLM"/>
    </source>
</evidence>
<dbReference type="InterPro" id="IPR009926">
    <property type="entry name" value="T3SS_YcgR_PilZN"/>
</dbReference>
<name>A0A0M4FQG5_9BACI</name>
<accession>A0A0M4FQG5</accession>
<gene>
    <name evidence="3" type="ORF">AM592_07360</name>
</gene>
<dbReference type="Pfam" id="PF07238">
    <property type="entry name" value="PilZ"/>
    <property type="match status" value="1"/>
</dbReference>
<organism evidence="3 4">
    <name type="scientific">Bacillus gobiensis</name>
    <dbReference type="NCBI Taxonomy" id="1441095"/>
    <lineage>
        <taxon>Bacteria</taxon>
        <taxon>Bacillati</taxon>
        <taxon>Bacillota</taxon>
        <taxon>Bacilli</taxon>
        <taxon>Bacillales</taxon>
        <taxon>Bacillaceae</taxon>
        <taxon>Bacillus</taxon>
    </lineage>
</organism>
<dbReference type="Pfam" id="PF12945">
    <property type="entry name" value="PilZNR"/>
    <property type="match status" value="1"/>
</dbReference>
<dbReference type="PATRIC" id="fig|1441095.3.peg.1624"/>
<dbReference type="RefSeq" id="WP_053603192.1">
    <property type="nucleotide sequence ID" value="NZ_CP012600.1"/>
</dbReference>
<reference evidence="3 4" key="2">
    <citation type="journal article" date="2016" name="Int. J. Syst. Evol. Microbiol.">
        <title>Bacillus gobiensis sp. nov., isolated from a soil sample.</title>
        <authorList>
            <person name="Liu B."/>
            <person name="Liu G.H."/>
            <person name="Cetin S."/>
            <person name="Schumann P."/>
            <person name="Pan Z.Z."/>
            <person name="Chen Q.Q."/>
        </authorList>
    </citation>
    <scope>NUCLEOTIDE SEQUENCE [LARGE SCALE GENOMIC DNA]</scope>
    <source>
        <strain evidence="3 4">FJAT-4402</strain>
    </source>
</reference>
<feature type="domain" description="PilZ" evidence="1">
    <location>
        <begin position="100"/>
        <end position="209"/>
    </location>
</feature>
<feature type="domain" description="Type III secretion system flagellar brake protein YcgR PilZN" evidence="2">
    <location>
        <begin position="4"/>
        <end position="91"/>
    </location>
</feature>
<dbReference type="AlphaFoldDB" id="A0A0M4FQG5"/>
<evidence type="ECO:0000259" key="2">
    <source>
        <dbReference type="Pfam" id="PF12945"/>
    </source>
</evidence>
<protein>
    <recommendedName>
        <fullName evidence="5">Pilus assembly protein PilZ</fullName>
    </recommendedName>
</protein>
<dbReference type="InterPro" id="IPR009875">
    <property type="entry name" value="PilZ_domain"/>
</dbReference>
<reference evidence="4" key="1">
    <citation type="submission" date="2015-08" db="EMBL/GenBank/DDBJ databases">
        <title>Genome sequencing project for genomic taxonomy and phylogenomics of Bacillus-like bacteria.</title>
        <authorList>
            <person name="Liu B."/>
            <person name="Wang J."/>
            <person name="Zhu Y."/>
            <person name="Liu G."/>
            <person name="Chen Q."/>
            <person name="Chen Z."/>
            <person name="Lan J."/>
            <person name="Che J."/>
            <person name="Ge C."/>
            <person name="Shi H."/>
            <person name="Pan Z."/>
            <person name="Liu X."/>
        </authorList>
    </citation>
    <scope>NUCLEOTIDE SEQUENCE [LARGE SCALE GENOMIC DNA]</scope>
    <source>
        <strain evidence="4">FJAT-4402</strain>
    </source>
</reference>
<dbReference type="EMBL" id="CP012600">
    <property type="protein sequence ID" value="ALC81435.1"/>
    <property type="molecule type" value="Genomic_DNA"/>
</dbReference>
<dbReference type="STRING" id="1441095.AM592_07360"/>
<sequence length="222" mass="25598">MLVVGDVLLLESYDSENPRPHVLKCKVAKIAEKELHITYPIDQVTGRSKFLINGTDLVVTFVTKEQIPYQFTCKVIGRLKEEIPMISLSYPGFEELEKIQRRQFLRVDALLDIAAYPGNPEKKPFTTITANISAGGLSMIIPEEYRFDLDEQVDVHINLPNDQEKRRLVSAASRVKRLQWDEKNKKRTLSVEFSDISEDHQQLLMKYCFHHQIELNLKGLAE</sequence>
<dbReference type="Gene3D" id="2.40.10.220">
    <property type="entry name" value="predicted glycosyltransferase like domains"/>
    <property type="match status" value="1"/>
</dbReference>
<dbReference type="SUPFAM" id="SSF141371">
    <property type="entry name" value="PilZ domain-like"/>
    <property type="match status" value="1"/>
</dbReference>
<dbReference type="GO" id="GO:0035438">
    <property type="term" value="F:cyclic-di-GMP binding"/>
    <property type="evidence" value="ECO:0007669"/>
    <property type="project" value="InterPro"/>
</dbReference>
<keyword evidence="4" id="KW-1185">Reference proteome</keyword>
<evidence type="ECO:0000313" key="4">
    <source>
        <dbReference type="Proteomes" id="UP000067625"/>
    </source>
</evidence>
<proteinExistence type="predicted"/>
<dbReference type="Proteomes" id="UP000067625">
    <property type="component" value="Chromosome"/>
</dbReference>
<evidence type="ECO:0000259" key="1">
    <source>
        <dbReference type="Pfam" id="PF07238"/>
    </source>
</evidence>